<evidence type="ECO:0000256" key="10">
    <source>
        <dbReference type="ARBA" id="ARBA00038276"/>
    </source>
</evidence>
<keyword evidence="3" id="KW-0808">Transferase</keyword>
<gene>
    <name evidence="14" type="ORF">ENV88_02435</name>
</gene>
<keyword evidence="5" id="KW-0479">Metal-binding</keyword>
<dbReference type="EMBL" id="DTIB01000056">
    <property type="protein sequence ID" value="HGB24902.1"/>
    <property type="molecule type" value="Genomic_DNA"/>
</dbReference>
<protein>
    <recommendedName>
        <fullName evidence="9">protein adenylyltransferase</fullName>
        <ecNumber evidence="9">2.7.7.108</ecNumber>
    </recommendedName>
</protein>
<evidence type="ECO:0000256" key="6">
    <source>
        <dbReference type="ARBA" id="ARBA00022741"/>
    </source>
</evidence>
<proteinExistence type="inferred from homology"/>
<dbReference type="InterPro" id="IPR043519">
    <property type="entry name" value="NT_sf"/>
</dbReference>
<dbReference type="PANTHER" id="PTHR33571">
    <property type="entry name" value="SSL8005 PROTEIN"/>
    <property type="match status" value="1"/>
</dbReference>
<evidence type="ECO:0000256" key="2">
    <source>
        <dbReference type="ARBA" id="ARBA00022649"/>
    </source>
</evidence>
<dbReference type="SUPFAM" id="SSF81301">
    <property type="entry name" value="Nucleotidyltransferase"/>
    <property type="match status" value="1"/>
</dbReference>
<name>A0A7C3WPQ9_THEPE</name>
<comment type="catalytic activity">
    <reaction evidence="11">
        <text>O-(5'-adenylyl)-L-tyrosyl-[protein] + ATP = O-[5'-(adenylyl-(5'-&gt;3')-adenylyl)]-L-tyrosyl-[protein] + diphosphate</text>
        <dbReference type="Rhea" id="RHEA:66528"/>
        <dbReference type="Rhea" id="RHEA-COMP:13846"/>
        <dbReference type="Rhea" id="RHEA-COMP:17046"/>
        <dbReference type="ChEBI" id="CHEBI:30616"/>
        <dbReference type="ChEBI" id="CHEBI:33019"/>
        <dbReference type="ChEBI" id="CHEBI:83624"/>
        <dbReference type="ChEBI" id="CHEBI:167160"/>
    </reaction>
</comment>
<keyword evidence="8" id="KW-0460">Magnesium</keyword>
<dbReference type="GO" id="GO:0046872">
    <property type="term" value="F:metal ion binding"/>
    <property type="evidence" value="ECO:0007669"/>
    <property type="project" value="UniProtKB-KW"/>
</dbReference>
<dbReference type="CDD" id="cd05403">
    <property type="entry name" value="NT_KNTase_like"/>
    <property type="match status" value="1"/>
</dbReference>
<dbReference type="GO" id="GO:0070733">
    <property type="term" value="F:AMPylase activity"/>
    <property type="evidence" value="ECO:0007669"/>
    <property type="project" value="UniProtKB-EC"/>
</dbReference>
<dbReference type="EC" id="2.7.7.108" evidence="9"/>
<comment type="cofactor">
    <cofactor evidence="1">
        <name>Mg(2+)</name>
        <dbReference type="ChEBI" id="CHEBI:18420"/>
    </cofactor>
</comment>
<keyword evidence="2" id="KW-1277">Toxin-antitoxin system</keyword>
<evidence type="ECO:0000313" key="14">
    <source>
        <dbReference type="EMBL" id="HGB24902.1"/>
    </source>
</evidence>
<evidence type="ECO:0000256" key="11">
    <source>
        <dbReference type="ARBA" id="ARBA00047518"/>
    </source>
</evidence>
<keyword evidence="7" id="KW-0067">ATP-binding</keyword>
<comment type="catalytic activity">
    <reaction evidence="12">
        <text>L-tyrosyl-[protein] + ATP = O-(5'-adenylyl)-L-tyrosyl-[protein] + diphosphate</text>
        <dbReference type="Rhea" id="RHEA:54288"/>
        <dbReference type="Rhea" id="RHEA-COMP:10136"/>
        <dbReference type="Rhea" id="RHEA-COMP:13846"/>
        <dbReference type="ChEBI" id="CHEBI:30616"/>
        <dbReference type="ChEBI" id="CHEBI:33019"/>
        <dbReference type="ChEBI" id="CHEBI:46858"/>
        <dbReference type="ChEBI" id="CHEBI:83624"/>
        <dbReference type="EC" id="2.7.7.108"/>
    </reaction>
</comment>
<keyword evidence="6" id="KW-0547">Nucleotide-binding</keyword>
<evidence type="ECO:0000256" key="12">
    <source>
        <dbReference type="ARBA" id="ARBA00048696"/>
    </source>
</evidence>
<evidence type="ECO:0000256" key="7">
    <source>
        <dbReference type="ARBA" id="ARBA00022840"/>
    </source>
</evidence>
<evidence type="ECO:0000256" key="4">
    <source>
        <dbReference type="ARBA" id="ARBA00022695"/>
    </source>
</evidence>
<dbReference type="PANTHER" id="PTHR33571:SF14">
    <property type="entry name" value="PROTEIN ADENYLYLTRANSFERASE MJ0435-RELATED"/>
    <property type="match status" value="1"/>
</dbReference>
<evidence type="ECO:0000259" key="13">
    <source>
        <dbReference type="Pfam" id="PF01909"/>
    </source>
</evidence>
<evidence type="ECO:0000256" key="9">
    <source>
        <dbReference type="ARBA" id="ARBA00034531"/>
    </source>
</evidence>
<reference evidence="14" key="1">
    <citation type="journal article" date="2020" name="mSystems">
        <title>Genome- and Community-Level Interaction Insights into Carbon Utilization and Element Cycling Functions of Hydrothermarchaeota in Hydrothermal Sediment.</title>
        <authorList>
            <person name="Zhou Z."/>
            <person name="Liu Y."/>
            <person name="Xu W."/>
            <person name="Pan J."/>
            <person name="Luo Z.H."/>
            <person name="Li M."/>
        </authorList>
    </citation>
    <scope>NUCLEOTIDE SEQUENCE [LARGE SCALE GENOMIC DNA]</scope>
    <source>
        <strain evidence="14">SpSt-8</strain>
    </source>
</reference>
<dbReference type="GO" id="GO:0005524">
    <property type="term" value="F:ATP binding"/>
    <property type="evidence" value="ECO:0007669"/>
    <property type="project" value="UniProtKB-KW"/>
</dbReference>
<sequence length="93" mass="10194">MDVEEIARLAVPVLKRYGVRRAGVFGSFARGEGGEGSDVDVLVELGPGRGLLDLVGLKIELEEVLGRRVDVLTYGSLHPLLRNRVLGEERRIL</sequence>
<evidence type="ECO:0000256" key="5">
    <source>
        <dbReference type="ARBA" id="ARBA00022723"/>
    </source>
</evidence>
<dbReference type="InterPro" id="IPR002934">
    <property type="entry name" value="Polymerase_NTP_transf_dom"/>
</dbReference>
<dbReference type="AlphaFoldDB" id="A0A7C3WPQ9"/>
<evidence type="ECO:0000256" key="8">
    <source>
        <dbReference type="ARBA" id="ARBA00022842"/>
    </source>
</evidence>
<organism evidence="14">
    <name type="scientific">Thermofilum pendens</name>
    <dbReference type="NCBI Taxonomy" id="2269"/>
    <lineage>
        <taxon>Archaea</taxon>
        <taxon>Thermoproteota</taxon>
        <taxon>Thermoprotei</taxon>
        <taxon>Thermofilales</taxon>
        <taxon>Thermofilaceae</taxon>
        <taxon>Thermofilum</taxon>
    </lineage>
</organism>
<dbReference type="InterPro" id="IPR052038">
    <property type="entry name" value="Type-VII_TA_antitoxin"/>
</dbReference>
<feature type="domain" description="Polymerase nucleotidyl transferase" evidence="13">
    <location>
        <begin position="14"/>
        <end position="87"/>
    </location>
</feature>
<keyword evidence="4" id="KW-0548">Nucleotidyltransferase</keyword>
<dbReference type="Pfam" id="PF01909">
    <property type="entry name" value="NTP_transf_2"/>
    <property type="match status" value="1"/>
</dbReference>
<dbReference type="Gene3D" id="3.30.460.10">
    <property type="entry name" value="Beta Polymerase, domain 2"/>
    <property type="match status" value="1"/>
</dbReference>
<evidence type="ECO:0000256" key="1">
    <source>
        <dbReference type="ARBA" id="ARBA00001946"/>
    </source>
</evidence>
<accession>A0A7C3WPQ9</accession>
<comment type="caution">
    <text evidence="14">The sequence shown here is derived from an EMBL/GenBank/DDBJ whole genome shotgun (WGS) entry which is preliminary data.</text>
</comment>
<evidence type="ECO:0000256" key="3">
    <source>
        <dbReference type="ARBA" id="ARBA00022679"/>
    </source>
</evidence>
<comment type="similarity">
    <text evidence="10">Belongs to the MntA antitoxin family.</text>
</comment>